<comment type="caution">
    <text evidence="1">The sequence shown here is derived from an EMBL/GenBank/DDBJ whole genome shotgun (WGS) entry which is preliminary data.</text>
</comment>
<dbReference type="EMBL" id="WBMS02000009">
    <property type="protein sequence ID" value="MWA01311.1"/>
    <property type="molecule type" value="Genomic_DNA"/>
</dbReference>
<name>A0A6I4MC07_9ACTN</name>
<evidence type="ECO:0000313" key="2">
    <source>
        <dbReference type="Proteomes" id="UP000462055"/>
    </source>
</evidence>
<proteinExistence type="predicted"/>
<organism evidence="1 2">
    <name type="scientific">Actinomadura physcomitrii</name>
    <dbReference type="NCBI Taxonomy" id="2650748"/>
    <lineage>
        <taxon>Bacteria</taxon>
        <taxon>Bacillati</taxon>
        <taxon>Actinomycetota</taxon>
        <taxon>Actinomycetes</taxon>
        <taxon>Streptosporangiales</taxon>
        <taxon>Thermomonosporaceae</taxon>
        <taxon>Actinomadura</taxon>
    </lineage>
</organism>
<reference evidence="1" key="1">
    <citation type="submission" date="2019-12" db="EMBL/GenBank/DDBJ databases">
        <title>Actinomadura physcomitrii sp. nov., a novel actinomycete isolated from moss [Physcomitrium sphaericum (Ludw) Fuernr].</title>
        <authorList>
            <person name="Zhuang X."/>
        </authorList>
    </citation>
    <scope>NUCLEOTIDE SEQUENCE [LARGE SCALE GENOMIC DNA]</scope>
    <source>
        <strain evidence="1">LD22</strain>
    </source>
</reference>
<dbReference type="Proteomes" id="UP000462055">
    <property type="component" value="Unassembled WGS sequence"/>
</dbReference>
<sequence>MTTNAHPAEDVPEDAVSAELLDVFKALANPVRLQRGAQLPARDPVARPR</sequence>
<accession>A0A6I4MC07</accession>
<gene>
    <name evidence="1" type="ORF">F8568_013130</name>
</gene>
<keyword evidence="2" id="KW-1185">Reference proteome</keyword>
<dbReference type="AlphaFoldDB" id="A0A6I4MC07"/>
<evidence type="ECO:0000313" key="1">
    <source>
        <dbReference type="EMBL" id="MWA01311.1"/>
    </source>
</evidence>
<protein>
    <submittedName>
        <fullName evidence="1">Uncharacterized protein</fullName>
    </submittedName>
</protein>